<dbReference type="Proteomes" id="UP000308365">
    <property type="component" value="Unassembled WGS sequence"/>
</dbReference>
<sequence>MPRPREGPGFDLRPPARPASRDQAGASRPRLPPPPLPPRLGREAPLRPLQTSPVTGDCSRPRPRWMRWWTS</sequence>
<organism evidence="2 3">
    <name type="scientific">Monodon monoceros</name>
    <name type="common">Narwhal</name>
    <name type="synonym">Ceratodon monodon</name>
    <dbReference type="NCBI Taxonomy" id="40151"/>
    <lineage>
        <taxon>Eukaryota</taxon>
        <taxon>Metazoa</taxon>
        <taxon>Chordata</taxon>
        <taxon>Craniata</taxon>
        <taxon>Vertebrata</taxon>
        <taxon>Euteleostomi</taxon>
        <taxon>Mammalia</taxon>
        <taxon>Eutheria</taxon>
        <taxon>Laurasiatheria</taxon>
        <taxon>Artiodactyla</taxon>
        <taxon>Whippomorpha</taxon>
        <taxon>Cetacea</taxon>
        <taxon>Odontoceti</taxon>
        <taxon>Monodontidae</taxon>
        <taxon>Monodon</taxon>
    </lineage>
</organism>
<feature type="region of interest" description="Disordered" evidence="1">
    <location>
        <begin position="1"/>
        <end position="71"/>
    </location>
</feature>
<evidence type="ECO:0000256" key="1">
    <source>
        <dbReference type="SAM" id="MobiDB-lite"/>
    </source>
</evidence>
<dbReference type="EMBL" id="RWIC01000184">
    <property type="protein sequence ID" value="TKC47995.1"/>
    <property type="molecule type" value="Genomic_DNA"/>
</dbReference>
<protein>
    <submittedName>
        <fullName evidence="2">Uncharacterized protein</fullName>
    </submittedName>
</protein>
<gene>
    <name evidence="2" type="ORF">EI555_000282</name>
</gene>
<dbReference type="AlphaFoldDB" id="A0A4U1FE71"/>
<evidence type="ECO:0000313" key="3">
    <source>
        <dbReference type="Proteomes" id="UP000308365"/>
    </source>
</evidence>
<proteinExistence type="predicted"/>
<name>A0A4U1FE71_MONMO</name>
<accession>A0A4U1FE71</accession>
<reference evidence="3" key="1">
    <citation type="journal article" date="2019" name="IScience">
        <title>Narwhal Genome Reveals Long-Term Low Genetic Diversity despite Current Large Abundance Size.</title>
        <authorList>
            <person name="Westbury M.V."/>
            <person name="Petersen B."/>
            <person name="Garde E."/>
            <person name="Heide-Jorgensen M.P."/>
            <person name="Lorenzen E.D."/>
        </authorList>
    </citation>
    <scope>NUCLEOTIDE SEQUENCE [LARGE SCALE GENOMIC DNA]</scope>
</reference>
<comment type="caution">
    <text evidence="2">The sequence shown here is derived from an EMBL/GenBank/DDBJ whole genome shotgun (WGS) entry which is preliminary data.</text>
</comment>
<evidence type="ECO:0000313" key="2">
    <source>
        <dbReference type="EMBL" id="TKC47995.1"/>
    </source>
</evidence>